<dbReference type="Gene3D" id="1.10.510.10">
    <property type="entry name" value="Transferase(Phosphotransferase) domain 1"/>
    <property type="match status" value="1"/>
</dbReference>
<evidence type="ECO:0000313" key="2">
    <source>
        <dbReference type="Proteomes" id="UP000838756"/>
    </source>
</evidence>
<protein>
    <submittedName>
        <fullName evidence="1">Jg24933 protein</fullName>
    </submittedName>
</protein>
<dbReference type="EMBL" id="CAKXAJ010003848">
    <property type="protein sequence ID" value="CAH2208532.1"/>
    <property type="molecule type" value="Genomic_DNA"/>
</dbReference>
<dbReference type="InterPro" id="IPR011009">
    <property type="entry name" value="Kinase-like_dom_sf"/>
</dbReference>
<keyword evidence="2" id="KW-1185">Reference proteome</keyword>
<accession>A0A8S4QJX5</accession>
<proteinExistence type="predicted"/>
<feature type="non-terminal residue" evidence="1">
    <location>
        <position position="1"/>
    </location>
</feature>
<gene>
    <name evidence="1" type="primary">jg24933</name>
    <name evidence="1" type="ORF">PAEG_LOCUS1140</name>
</gene>
<evidence type="ECO:0000313" key="1">
    <source>
        <dbReference type="EMBL" id="CAH2208532.1"/>
    </source>
</evidence>
<sequence length="100" mass="11328">MSSSKDMFEKITRHLWTCVVAQFPTEIGDYVELAPLDSEHQPRTAFSAKLRNTASTFALRRIPLTNGAELPASLEVWTQINHPNIVRFFKAFVTDAFGDE</sequence>
<comment type="caution">
    <text evidence="1">The sequence shown here is derived from an EMBL/GenBank/DDBJ whole genome shotgun (WGS) entry which is preliminary data.</text>
</comment>
<organism evidence="1 2">
    <name type="scientific">Pararge aegeria aegeria</name>
    <dbReference type="NCBI Taxonomy" id="348720"/>
    <lineage>
        <taxon>Eukaryota</taxon>
        <taxon>Metazoa</taxon>
        <taxon>Ecdysozoa</taxon>
        <taxon>Arthropoda</taxon>
        <taxon>Hexapoda</taxon>
        <taxon>Insecta</taxon>
        <taxon>Pterygota</taxon>
        <taxon>Neoptera</taxon>
        <taxon>Endopterygota</taxon>
        <taxon>Lepidoptera</taxon>
        <taxon>Glossata</taxon>
        <taxon>Ditrysia</taxon>
        <taxon>Papilionoidea</taxon>
        <taxon>Nymphalidae</taxon>
        <taxon>Satyrinae</taxon>
        <taxon>Satyrini</taxon>
        <taxon>Parargina</taxon>
        <taxon>Pararge</taxon>
    </lineage>
</organism>
<name>A0A8S4QJX5_9NEOP</name>
<reference evidence="1" key="1">
    <citation type="submission" date="2022-03" db="EMBL/GenBank/DDBJ databases">
        <authorList>
            <person name="Lindestad O."/>
        </authorList>
    </citation>
    <scope>NUCLEOTIDE SEQUENCE</scope>
</reference>
<dbReference type="OrthoDB" id="204958at2759"/>
<dbReference type="SUPFAM" id="SSF56112">
    <property type="entry name" value="Protein kinase-like (PK-like)"/>
    <property type="match status" value="1"/>
</dbReference>
<dbReference type="Proteomes" id="UP000838756">
    <property type="component" value="Unassembled WGS sequence"/>
</dbReference>
<dbReference type="AlphaFoldDB" id="A0A8S4QJX5"/>